<name>A0A4Z1NN76_9PEZI</name>
<dbReference type="EMBL" id="SNSC02000019">
    <property type="protein sequence ID" value="TID16093.1"/>
    <property type="molecule type" value="Genomic_DNA"/>
</dbReference>
<protein>
    <submittedName>
        <fullName evidence="2">Uncharacterized protein</fullName>
    </submittedName>
</protein>
<feature type="transmembrane region" description="Helical" evidence="1">
    <location>
        <begin position="129"/>
        <end position="146"/>
    </location>
</feature>
<gene>
    <name evidence="2" type="ORF">E6O75_ATG09151</name>
</gene>
<proteinExistence type="predicted"/>
<comment type="caution">
    <text evidence="2">The sequence shown here is derived from an EMBL/GenBank/DDBJ whole genome shotgun (WGS) entry which is preliminary data.</text>
</comment>
<evidence type="ECO:0000313" key="2">
    <source>
        <dbReference type="EMBL" id="TID16093.1"/>
    </source>
</evidence>
<evidence type="ECO:0000313" key="3">
    <source>
        <dbReference type="Proteomes" id="UP000298493"/>
    </source>
</evidence>
<keyword evidence="3" id="KW-1185">Reference proteome</keyword>
<accession>A0A4Z1NN76</accession>
<dbReference type="Proteomes" id="UP000298493">
    <property type="component" value="Unassembled WGS sequence"/>
</dbReference>
<keyword evidence="1" id="KW-1133">Transmembrane helix</keyword>
<reference evidence="2 3" key="1">
    <citation type="submission" date="2019-04" db="EMBL/GenBank/DDBJ databases">
        <title>High contiguity whole genome sequence and gene annotation resource for two Venturia nashicola isolates.</title>
        <authorList>
            <person name="Prokchorchik M."/>
            <person name="Won K."/>
            <person name="Lee Y."/>
            <person name="Choi E.D."/>
            <person name="Segonzac C."/>
            <person name="Sohn K.H."/>
        </authorList>
    </citation>
    <scope>NUCLEOTIDE SEQUENCE [LARGE SCALE GENOMIC DNA]</scope>
    <source>
        <strain evidence="2 3">PRI2</strain>
    </source>
</reference>
<evidence type="ECO:0000256" key="1">
    <source>
        <dbReference type="SAM" id="Phobius"/>
    </source>
</evidence>
<dbReference type="AlphaFoldDB" id="A0A4Z1NN76"/>
<feature type="transmembrane region" description="Helical" evidence="1">
    <location>
        <begin position="86"/>
        <end position="109"/>
    </location>
</feature>
<keyword evidence="1" id="KW-0472">Membrane</keyword>
<organism evidence="2 3">
    <name type="scientific">Venturia nashicola</name>
    <dbReference type="NCBI Taxonomy" id="86259"/>
    <lineage>
        <taxon>Eukaryota</taxon>
        <taxon>Fungi</taxon>
        <taxon>Dikarya</taxon>
        <taxon>Ascomycota</taxon>
        <taxon>Pezizomycotina</taxon>
        <taxon>Dothideomycetes</taxon>
        <taxon>Pleosporomycetidae</taxon>
        <taxon>Venturiales</taxon>
        <taxon>Venturiaceae</taxon>
        <taxon>Venturia</taxon>
    </lineage>
</organism>
<sequence length="163" mass="19697">MWWLRAALHHYSRFVFLIGTRRRHQYAARDLSLAPFAMRHRDAPNTLLEKLEPEYLNTPNVKQEHEEVMRKCVKRRIQGRDQRGRLAGTLVHCEATYLIAWLTWEYVLYVQGSAVEMQEMHNQVVTEIPWSYSWKMLGLLLWICIYHTHRFLTRWMDLAKENQ</sequence>
<keyword evidence="1" id="KW-0812">Transmembrane</keyword>